<proteinExistence type="predicted"/>
<dbReference type="InterPro" id="IPR036397">
    <property type="entry name" value="RNaseH_sf"/>
</dbReference>
<dbReference type="InterPro" id="IPR050863">
    <property type="entry name" value="CenT-Element_Derived"/>
</dbReference>
<keyword evidence="1" id="KW-0238">DNA-binding</keyword>
<gene>
    <name evidence="4" type="primary">Aste57867_12649</name>
    <name evidence="3" type="ORF">As57867_012603</name>
    <name evidence="4" type="ORF">ASTE57867_12649</name>
</gene>
<dbReference type="Gene3D" id="3.30.420.10">
    <property type="entry name" value="Ribonuclease H-like superfamily/Ribonuclease H"/>
    <property type="match status" value="1"/>
</dbReference>
<dbReference type="Pfam" id="PF03221">
    <property type="entry name" value="HTH_Tnp_Tc5"/>
    <property type="match status" value="1"/>
</dbReference>
<organism evidence="4 5">
    <name type="scientific">Aphanomyces stellatus</name>
    <dbReference type="NCBI Taxonomy" id="120398"/>
    <lineage>
        <taxon>Eukaryota</taxon>
        <taxon>Sar</taxon>
        <taxon>Stramenopiles</taxon>
        <taxon>Oomycota</taxon>
        <taxon>Saprolegniomycetes</taxon>
        <taxon>Saprolegniales</taxon>
        <taxon>Verrucalvaceae</taxon>
        <taxon>Aphanomyces</taxon>
    </lineage>
</organism>
<dbReference type="PANTHER" id="PTHR19303">
    <property type="entry name" value="TRANSPOSON"/>
    <property type="match status" value="1"/>
</dbReference>
<dbReference type="AlphaFoldDB" id="A0A485KW55"/>
<protein>
    <submittedName>
        <fullName evidence="4">Aste57867_12649 protein</fullName>
    </submittedName>
</protein>
<dbReference type="PROSITE" id="PS51253">
    <property type="entry name" value="HTH_CENPB"/>
    <property type="match status" value="1"/>
</dbReference>
<sequence>MGPATTLPADTEKDLVTWILASQQDGDRATRQDVLDRATEAFAVVHDYERPTPFTPGWYQRFIARHSELKTAKASVLSKPRNAVDQEIVVDFFHELVHALSCVGIDPSRVFNMDETSFSPTKTAKKVVVHRSSKQVYVEDSSASSHVTVVACVSADGFKVPPLFILPGDRVSVDVCERLEIPGASVTTSEKGWTNSFICRKWLTMLSEFIPASTVRPILLILDGCSSHYSEHIYDEAEKLGILLLFLPANASHIFQPLDVTVFRPFKEAVRKEIRSNKWDSSGSIISKAVAVSIVCHIWASSTKVESIRNGFLCTGLCPPSLDKMLYRLSLFKPPQDDSIKIDGMWLERRAVVRSSVLFLQEQKKKRNSRKTLTVSGRFITSDYHSILQAQAAARPKAQKRKAAIPVIGVDGTCVV</sequence>
<dbReference type="EMBL" id="VJMH01005383">
    <property type="protein sequence ID" value="KAF0696609.1"/>
    <property type="molecule type" value="Genomic_DNA"/>
</dbReference>
<dbReference type="GO" id="GO:0005634">
    <property type="term" value="C:nucleus"/>
    <property type="evidence" value="ECO:0007669"/>
    <property type="project" value="TreeGrafter"/>
</dbReference>
<dbReference type="Proteomes" id="UP000332933">
    <property type="component" value="Unassembled WGS sequence"/>
</dbReference>
<keyword evidence="5" id="KW-1185">Reference proteome</keyword>
<dbReference type="Pfam" id="PF03184">
    <property type="entry name" value="DDE_1"/>
    <property type="match status" value="1"/>
</dbReference>
<evidence type="ECO:0000313" key="4">
    <source>
        <dbReference type="EMBL" id="VFT89499.1"/>
    </source>
</evidence>
<accession>A0A485KW55</accession>
<reference evidence="4 5" key="1">
    <citation type="submission" date="2019-03" db="EMBL/GenBank/DDBJ databases">
        <authorList>
            <person name="Gaulin E."/>
            <person name="Dumas B."/>
        </authorList>
    </citation>
    <scope>NUCLEOTIDE SEQUENCE [LARGE SCALE GENOMIC DNA]</scope>
    <source>
        <strain evidence="4">CBS 568.67</strain>
    </source>
</reference>
<dbReference type="PANTHER" id="PTHR19303:SF74">
    <property type="entry name" value="POGO TRANSPOSABLE ELEMENT WITH KRAB DOMAIN"/>
    <property type="match status" value="1"/>
</dbReference>
<evidence type="ECO:0000259" key="2">
    <source>
        <dbReference type="PROSITE" id="PS51253"/>
    </source>
</evidence>
<evidence type="ECO:0000313" key="3">
    <source>
        <dbReference type="EMBL" id="KAF0696609.1"/>
    </source>
</evidence>
<dbReference type="GO" id="GO:0003677">
    <property type="term" value="F:DNA binding"/>
    <property type="evidence" value="ECO:0007669"/>
    <property type="project" value="UniProtKB-KW"/>
</dbReference>
<dbReference type="OrthoDB" id="78733at2759"/>
<evidence type="ECO:0000313" key="5">
    <source>
        <dbReference type="Proteomes" id="UP000332933"/>
    </source>
</evidence>
<evidence type="ECO:0000256" key="1">
    <source>
        <dbReference type="ARBA" id="ARBA00023125"/>
    </source>
</evidence>
<dbReference type="InterPro" id="IPR006600">
    <property type="entry name" value="HTH_CenpB_DNA-bd_dom"/>
</dbReference>
<dbReference type="EMBL" id="CAADRA010005404">
    <property type="protein sequence ID" value="VFT89499.1"/>
    <property type="molecule type" value="Genomic_DNA"/>
</dbReference>
<name>A0A485KW55_9STRA</name>
<reference evidence="3" key="2">
    <citation type="submission" date="2019-06" db="EMBL/GenBank/DDBJ databases">
        <title>Genomics analysis of Aphanomyces spp. identifies a new class of oomycete effector associated with host adaptation.</title>
        <authorList>
            <person name="Gaulin E."/>
        </authorList>
    </citation>
    <scope>NUCLEOTIDE SEQUENCE</scope>
    <source>
        <strain evidence="3">CBS 578.67</strain>
    </source>
</reference>
<feature type="domain" description="HTH CENPB-type" evidence="2">
    <location>
        <begin position="1"/>
        <end position="72"/>
    </location>
</feature>
<dbReference type="InterPro" id="IPR004875">
    <property type="entry name" value="DDE_SF_endonuclease_dom"/>
</dbReference>